<dbReference type="EMBL" id="HG994593">
    <property type="protein sequence ID" value="CAF2837170.1"/>
    <property type="molecule type" value="Genomic_DNA"/>
</dbReference>
<proteinExistence type="inferred from homology"/>
<evidence type="ECO:0000256" key="1">
    <source>
        <dbReference type="ARBA" id="ARBA00001947"/>
    </source>
</evidence>
<evidence type="ECO:0000259" key="4">
    <source>
        <dbReference type="PROSITE" id="PS52035"/>
    </source>
</evidence>
<dbReference type="PROSITE" id="PS52035">
    <property type="entry name" value="PEPTIDASE_M14"/>
    <property type="match status" value="1"/>
</dbReference>
<keyword evidence="5" id="KW-0121">Carboxypeptidase</keyword>
<evidence type="ECO:0000256" key="2">
    <source>
        <dbReference type="ARBA" id="ARBA00005988"/>
    </source>
</evidence>
<protein>
    <submittedName>
        <fullName evidence="5">CPO</fullName>
        <ecNumber evidence="5">3.4.17.-</ecNumber>
    </submittedName>
</protein>
<comment type="cofactor">
    <cofactor evidence="1">
        <name>Zn(2+)</name>
        <dbReference type="ChEBI" id="CHEBI:29105"/>
    </cofactor>
</comment>
<keyword evidence="5" id="KW-0645">Protease</keyword>
<evidence type="ECO:0000313" key="6">
    <source>
        <dbReference type="Proteomes" id="UP000675881"/>
    </source>
</evidence>
<comment type="similarity">
    <text evidence="2 3">Belongs to the peptidase M14 family.</text>
</comment>
<keyword evidence="6" id="KW-1185">Reference proteome</keyword>
<dbReference type="InterPro" id="IPR000834">
    <property type="entry name" value="Peptidase_M14"/>
</dbReference>
<evidence type="ECO:0000313" key="5">
    <source>
        <dbReference type="EMBL" id="CAF2837170.1"/>
    </source>
</evidence>
<dbReference type="AlphaFoldDB" id="A0A7R8H3U2"/>
<name>A0A7R8H3U2_LEPSM</name>
<dbReference type="GO" id="GO:0004181">
    <property type="term" value="F:metallocarboxypeptidase activity"/>
    <property type="evidence" value="ECO:0007669"/>
    <property type="project" value="InterPro"/>
</dbReference>
<reference evidence="5" key="1">
    <citation type="submission" date="2021-02" db="EMBL/GenBank/DDBJ databases">
        <authorList>
            <person name="Bekaert M."/>
        </authorList>
    </citation>
    <scope>NUCLEOTIDE SEQUENCE</scope>
    <source>
        <strain evidence="5">IoA-00</strain>
    </source>
</reference>
<dbReference type="Proteomes" id="UP000675881">
    <property type="component" value="Chromosome 14"/>
</dbReference>
<dbReference type="GO" id="GO:0005615">
    <property type="term" value="C:extracellular space"/>
    <property type="evidence" value="ECO:0007669"/>
    <property type="project" value="TreeGrafter"/>
</dbReference>
<dbReference type="EC" id="3.4.17.-" evidence="5"/>
<dbReference type="Pfam" id="PF00246">
    <property type="entry name" value="Peptidase_M14"/>
    <property type="match status" value="2"/>
</dbReference>
<dbReference type="OrthoDB" id="3626597at2759"/>
<evidence type="ECO:0000256" key="3">
    <source>
        <dbReference type="PROSITE-ProRule" id="PRU01379"/>
    </source>
</evidence>
<keyword evidence="5" id="KW-0378">Hydrolase</keyword>
<dbReference type="PANTHER" id="PTHR11705">
    <property type="entry name" value="PROTEASE FAMILY M14 CARBOXYPEPTIDASE A,B"/>
    <property type="match status" value="1"/>
</dbReference>
<organism evidence="5 6">
    <name type="scientific">Lepeophtheirus salmonis</name>
    <name type="common">Salmon louse</name>
    <name type="synonym">Caligus salmonis</name>
    <dbReference type="NCBI Taxonomy" id="72036"/>
    <lineage>
        <taxon>Eukaryota</taxon>
        <taxon>Metazoa</taxon>
        <taxon>Ecdysozoa</taxon>
        <taxon>Arthropoda</taxon>
        <taxon>Crustacea</taxon>
        <taxon>Multicrustacea</taxon>
        <taxon>Hexanauplia</taxon>
        <taxon>Copepoda</taxon>
        <taxon>Siphonostomatoida</taxon>
        <taxon>Caligidae</taxon>
        <taxon>Lepeophtheirus</taxon>
    </lineage>
</organism>
<gene>
    <name evidence="5" type="ORF">LSAA_5187</name>
</gene>
<dbReference type="SMART" id="SM00631">
    <property type="entry name" value="Zn_pept"/>
    <property type="match status" value="1"/>
</dbReference>
<sequence>MFWDIKHGFPERHWKYNRRENTSHSWFLLLRNMWRKNQPCGWIPLMNWIGIFMPIVNPDGYVYSMEHDSNWRTNRAKHSKCIGVDINRNFPLNLGGNREIATFIKEHLESIKFYNSLHCYGELILFPWASTKNKFQTEASHYELGKKGLKAITLSSGHGYKIGSAAKVLYTAKGSSIDYFTKIGIPYVYAMEIGTAFIPNVKEILPLAKDVLGFHVSIAEEIIEEFS</sequence>
<dbReference type="SUPFAM" id="SSF53187">
    <property type="entry name" value="Zn-dependent exopeptidases"/>
    <property type="match status" value="1"/>
</dbReference>
<feature type="active site" description="Proton donor/acceptor" evidence="3">
    <location>
        <position position="192"/>
    </location>
</feature>
<accession>A0A7R8H3U2</accession>
<dbReference type="PANTHER" id="PTHR11705:SF91">
    <property type="entry name" value="FI01817P-RELATED"/>
    <property type="match status" value="1"/>
</dbReference>
<feature type="domain" description="Peptidase M14" evidence="4">
    <location>
        <begin position="1"/>
        <end position="222"/>
    </location>
</feature>
<dbReference type="Gene3D" id="3.40.630.10">
    <property type="entry name" value="Zn peptidases"/>
    <property type="match status" value="1"/>
</dbReference>
<dbReference type="GO" id="GO:0008270">
    <property type="term" value="F:zinc ion binding"/>
    <property type="evidence" value="ECO:0007669"/>
    <property type="project" value="InterPro"/>
</dbReference>
<dbReference type="GO" id="GO:0006508">
    <property type="term" value="P:proteolysis"/>
    <property type="evidence" value="ECO:0007669"/>
    <property type="project" value="InterPro"/>
</dbReference>